<dbReference type="InParanoid" id="Q7RML3"/>
<dbReference type="EMBL" id="AABL01000592">
    <property type="protein sequence ID" value="EAA21596.1"/>
    <property type="molecule type" value="Genomic_DNA"/>
</dbReference>
<evidence type="ECO:0000313" key="3">
    <source>
        <dbReference type="Proteomes" id="UP000008553"/>
    </source>
</evidence>
<evidence type="ECO:0000256" key="1">
    <source>
        <dbReference type="SAM" id="MobiDB-lite"/>
    </source>
</evidence>
<proteinExistence type="predicted"/>
<gene>
    <name evidence="2" type="ORF">PY02166</name>
</gene>
<keyword evidence="3" id="KW-1185">Reference proteome</keyword>
<accession>Q7RML3</accession>
<feature type="compositionally biased region" description="Basic residues" evidence="1">
    <location>
        <begin position="44"/>
        <end position="75"/>
    </location>
</feature>
<dbReference type="AlphaFoldDB" id="Q7RML3"/>
<reference evidence="2 3" key="1">
    <citation type="journal article" date="2002" name="Nature">
        <title>Genome sequence and comparative analysis of the model rodent malaria parasite Plasmodium yoelii yoelii.</title>
        <authorList>
            <person name="Carlton J.M."/>
            <person name="Angiuoli S.V."/>
            <person name="Suh B.B."/>
            <person name="Kooij T.W."/>
            <person name="Pertea M."/>
            <person name="Silva J.C."/>
            <person name="Ermolaeva M.D."/>
            <person name="Allen J.E."/>
            <person name="Selengut J.D."/>
            <person name="Koo H.L."/>
            <person name="Peterson J.D."/>
            <person name="Pop M."/>
            <person name="Kosack D.S."/>
            <person name="Shumway M.F."/>
            <person name="Bidwell S.L."/>
            <person name="Shallom S.J."/>
            <person name="van Aken S.E."/>
            <person name="Riedmuller S.B."/>
            <person name="Feldblyum T.V."/>
            <person name="Cho J.K."/>
            <person name="Quackenbush J."/>
            <person name="Sedegah M."/>
            <person name="Shoaibi A."/>
            <person name="Cummings L.M."/>
            <person name="Florens L."/>
            <person name="Yates J.R."/>
            <person name="Raine J.D."/>
            <person name="Sinden R.E."/>
            <person name="Harris M.A."/>
            <person name="Cunningham D.A."/>
            <person name="Preiser P.R."/>
            <person name="Bergman L.W."/>
            <person name="Vaidya A.B."/>
            <person name="van Lin L.H."/>
            <person name="Janse C.J."/>
            <person name="Waters A.P."/>
            <person name="Smith H.O."/>
            <person name="White O.R."/>
            <person name="Salzberg S.L."/>
            <person name="Venter J.C."/>
            <person name="Fraser C.M."/>
            <person name="Hoffman S.L."/>
            <person name="Gardner M.J."/>
            <person name="Carucci D.J."/>
        </authorList>
    </citation>
    <scope>NUCLEOTIDE SEQUENCE [LARGE SCALE GENOMIC DNA]</scope>
    <source>
        <strain evidence="2 3">17XNL</strain>
    </source>
</reference>
<organism evidence="2 3">
    <name type="scientific">Plasmodium yoelii yoelii</name>
    <dbReference type="NCBI Taxonomy" id="73239"/>
    <lineage>
        <taxon>Eukaryota</taxon>
        <taxon>Sar</taxon>
        <taxon>Alveolata</taxon>
        <taxon>Apicomplexa</taxon>
        <taxon>Aconoidasida</taxon>
        <taxon>Haemosporida</taxon>
        <taxon>Plasmodiidae</taxon>
        <taxon>Plasmodium</taxon>
        <taxon>Plasmodium (Vinckeia)</taxon>
    </lineage>
</organism>
<comment type="caution">
    <text evidence="2">The sequence shown here is derived from an EMBL/GenBank/DDBJ whole genome shotgun (WGS) entry which is preliminary data.</text>
</comment>
<dbReference type="PaxDb" id="73239-Q7RML3"/>
<dbReference type="Proteomes" id="UP000008553">
    <property type="component" value="Unassembled WGS sequence"/>
</dbReference>
<sequence length="75" mass="8594">MSDNITTQNNFYKINNFARKFISLYGNNKALATEVAPKTGAKPKSIRYTKPKSIRYTKPKSKKHEKPKSKKSYPA</sequence>
<name>Q7RML3_PLAYO</name>
<feature type="region of interest" description="Disordered" evidence="1">
    <location>
        <begin position="37"/>
        <end position="75"/>
    </location>
</feature>
<protein>
    <submittedName>
        <fullName evidence="2">Uncharacterized protein</fullName>
    </submittedName>
</protein>
<evidence type="ECO:0000313" key="2">
    <source>
        <dbReference type="EMBL" id="EAA21596.1"/>
    </source>
</evidence>